<keyword evidence="2" id="KW-0812">Transmembrane</keyword>
<dbReference type="RefSeq" id="WP_160910464.1">
    <property type="nucleotide sequence ID" value="NZ_WMFA01000001.1"/>
</dbReference>
<organism evidence="3 4">
    <name type="scientific">Halobacillus litoralis</name>
    <dbReference type="NCBI Taxonomy" id="45668"/>
    <lineage>
        <taxon>Bacteria</taxon>
        <taxon>Bacillati</taxon>
        <taxon>Bacillota</taxon>
        <taxon>Bacilli</taxon>
        <taxon>Bacillales</taxon>
        <taxon>Bacillaceae</taxon>
        <taxon>Halobacillus</taxon>
    </lineage>
</organism>
<evidence type="ECO:0000256" key="1">
    <source>
        <dbReference type="SAM" id="Coils"/>
    </source>
</evidence>
<name>A0A845F688_9BACI</name>
<evidence type="ECO:0000313" key="3">
    <source>
        <dbReference type="EMBL" id="MYL69235.1"/>
    </source>
</evidence>
<keyword evidence="2" id="KW-1133">Transmembrane helix</keyword>
<dbReference type="AlphaFoldDB" id="A0A845F688"/>
<accession>A0A845F688</accession>
<feature type="transmembrane region" description="Helical" evidence="2">
    <location>
        <begin position="306"/>
        <end position="326"/>
    </location>
</feature>
<dbReference type="OrthoDB" id="1431451at2"/>
<keyword evidence="1" id="KW-0175">Coiled coil</keyword>
<proteinExistence type="predicted"/>
<feature type="coiled-coil region" evidence="1">
    <location>
        <begin position="253"/>
        <end position="280"/>
    </location>
</feature>
<reference evidence="3 4" key="1">
    <citation type="submission" date="2019-11" db="EMBL/GenBank/DDBJ databases">
        <title>Genome sequences of 17 halophilic strains isolated from different environments.</title>
        <authorList>
            <person name="Furrow R.E."/>
        </authorList>
    </citation>
    <scope>NUCLEOTIDE SEQUENCE [LARGE SCALE GENOMIC DNA]</scope>
    <source>
        <strain evidence="3 4">SL-4</strain>
    </source>
</reference>
<dbReference type="EMBL" id="WMFA01000001">
    <property type="protein sequence ID" value="MYL69235.1"/>
    <property type="molecule type" value="Genomic_DNA"/>
</dbReference>
<gene>
    <name evidence="3" type="ORF">GLW00_00125</name>
</gene>
<evidence type="ECO:0000313" key="4">
    <source>
        <dbReference type="Proteomes" id="UP000450457"/>
    </source>
</evidence>
<sequence length="450" mass="52252">MLIEVEQRIYSHSAYKKLEGILELLDEIESDTQNIPTKQLQMLGRIRETLDFTYELLNRIDPWHISLNTLNNLNNPLTNSANELTNYKRNNNEQQLKNVFNNLESLLPFLSQLTIPRSAEDIGEIKNSVVKFRQSIGQHLSNLEKEINETHTSFKQNKDKVIELNSSIDNQKKRIDTIINDFQNQFLNAQTERNEKTEETIKSVQKEFDEIEKNYQMRLDELLKGQESTFKESLEEHETNFDSQSSRYEEEYNALLEKIREQSTSELEQIQDRNKEAEKIVGIISMKGLAHGYQNIANIEGRKASLWNIGSLVSIAIILWFGYEFIITNEGVMEWTTLVSRTILTGVGLTLFTYCAKQAGNHRFEERRNRKIELELASLDPYLKDLDEEEQKQVKQSLVNKYFGVEIGQINTVNNQNSDVNEQSVINSLLENKESLHLLADKIQSIIKTK</sequence>
<feature type="coiled-coil region" evidence="1">
    <location>
        <begin position="179"/>
        <end position="214"/>
    </location>
</feature>
<dbReference type="GeneID" id="78005373"/>
<dbReference type="Proteomes" id="UP000450457">
    <property type="component" value="Unassembled WGS sequence"/>
</dbReference>
<protein>
    <submittedName>
        <fullName evidence="3">Uncharacterized protein</fullName>
    </submittedName>
</protein>
<evidence type="ECO:0000256" key="2">
    <source>
        <dbReference type="SAM" id="Phobius"/>
    </source>
</evidence>
<comment type="caution">
    <text evidence="3">The sequence shown here is derived from an EMBL/GenBank/DDBJ whole genome shotgun (WGS) entry which is preliminary data.</text>
</comment>
<feature type="transmembrane region" description="Helical" evidence="2">
    <location>
        <begin position="338"/>
        <end position="356"/>
    </location>
</feature>
<keyword evidence="2" id="KW-0472">Membrane</keyword>